<reference evidence="10 11" key="1">
    <citation type="submission" date="2018-09" db="EMBL/GenBank/DDBJ databases">
        <title>Murine metabolic-syndrome-specific gut microbial biobank.</title>
        <authorList>
            <person name="Liu C."/>
        </authorList>
    </citation>
    <scope>NUCLEOTIDE SEQUENCE [LARGE SCALE GENOMIC DNA]</scope>
    <source>
        <strain evidence="10 11">0.1xD8-82</strain>
    </source>
</reference>
<keyword evidence="4 8" id="KW-0028">Amino-acid biosynthesis</keyword>
<dbReference type="GO" id="GO:0005737">
    <property type="term" value="C:cytoplasm"/>
    <property type="evidence" value="ECO:0007669"/>
    <property type="project" value="TreeGrafter"/>
</dbReference>
<dbReference type="InterPro" id="IPR016195">
    <property type="entry name" value="Pol/histidinol_Pase-like"/>
</dbReference>
<dbReference type="UniPathway" id="UPA00031">
    <property type="reaction ID" value="UER00013"/>
</dbReference>
<evidence type="ECO:0000313" key="10">
    <source>
        <dbReference type="EMBL" id="RKI89999.1"/>
    </source>
</evidence>
<dbReference type="SUPFAM" id="SSF89550">
    <property type="entry name" value="PHP domain-like"/>
    <property type="match status" value="1"/>
</dbReference>
<protein>
    <recommendedName>
        <fullName evidence="3 8">Histidinol-phosphatase</fullName>
        <shortName evidence="8">HolPase</shortName>
        <ecNumber evidence="3 8">3.1.3.15</ecNumber>
    </recommendedName>
</protein>
<proteinExistence type="inferred from homology"/>
<evidence type="ECO:0000256" key="1">
    <source>
        <dbReference type="ARBA" id="ARBA00004970"/>
    </source>
</evidence>
<feature type="domain" description="Polymerase/histidinol phosphatase N-terminal" evidence="9">
    <location>
        <begin position="5"/>
        <end position="91"/>
    </location>
</feature>
<dbReference type="RefSeq" id="WP_120471210.1">
    <property type="nucleotide sequence ID" value="NZ_RAYQ01000017.1"/>
</dbReference>
<evidence type="ECO:0000256" key="7">
    <source>
        <dbReference type="ARBA" id="ARBA00049158"/>
    </source>
</evidence>
<keyword evidence="6 8" id="KW-0368">Histidine biosynthesis</keyword>
<dbReference type="PANTHER" id="PTHR21039:SF0">
    <property type="entry name" value="HISTIDINOL-PHOSPHATASE"/>
    <property type="match status" value="1"/>
</dbReference>
<dbReference type="Gene3D" id="3.20.20.140">
    <property type="entry name" value="Metal-dependent hydrolases"/>
    <property type="match status" value="1"/>
</dbReference>
<dbReference type="InterPro" id="IPR010140">
    <property type="entry name" value="Histidinol_P_phosphatase_HisJ"/>
</dbReference>
<evidence type="ECO:0000256" key="6">
    <source>
        <dbReference type="ARBA" id="ARBA00023102"/>
    </source>
</evidence>
<evidence type="ECO:0000256" key="3">
    <source>
        <dbReference type="ARBA" id="ARBA00013085"/>
    </source>
</evidence>
<evidence type="ECO:0000259" key="9">
    <source>
        <dbReference type="SMART" id="SM00481"/>
    </source>
</evidence>
<dbReference type="EMBL" id="RAYQ01000017">
    <property type="protein sequence ID" value="RKI89999.1"/>
    <property type="molecule type" value="Genomic_DNA"/>
</dbReference>
<name>A0A3A9AF33_9FIRM</name>
<gene>
    <name evidence="10" type="ORF">D7V94_15330</name>
</gene>
<accession>A0A3A9AF33</accession>
<dbReference type="GO" id="GO:0000105">
    <property type="term" value="P:L-histidine biosynthetic process"/>
    <property type="evidence" value="ECO:0007669"/>
    <property type="project" value="UniProtKB-UniRule"/>
</dbReference>
<dbReference type="NCBIfam" id="TIGR01856">
    <property type="entry name" value="hisJ_fam"/>
    <property type="match status" value="1"/>
</dbReference>
<dbReference type="GO" id="GO:0004401">
    <property type="term" value="F:histidinol-phosphatase activity"/>
    <property type="evidence" value="ECO:0007669"/>
    <property type="project" value="UniProtKB-UniRule"/>
</dbReference>
<evidence type="ECO:0000256" key="4">
    <source>
        <dbReference type="ARBA" id="ARBA00022605"/>
    </source>
</evidence>
<comment type="catalytic activity">
    <reaction evidence="7 8">
        <text>L-histidinol phosphate + H2O = L-histidinol + phosphate</text>
        <dbReference type="Rhea" id="RHEA:14465"/>
        <dbReference type="ChEBI" id="CHEBI:15377"/>
        <dbReference type="ChEBI" id="CHEBI:43474"/>
        <dbReference type="ChEBI" id="CHEBI:57699"/>
        <dbReference type="ChEBI" id="CHEBI:57980"/>
        <dbReference type="EC" id="3.1.3.15"/>
    </reaction>
</comment>
<organism evidence="10 11">
    <name type="scientific">Parablautia intestinalis</name>
    <dbReference type="NCBI Taxonomy" id="2320100"/>
    <lineage>
        <taxon>Bacteria</taxon>
        <taxon>Bacillati</taxon>
        <taxon>Bacillota</taxon>
        <taxon>Clostridia</taxon>
        <taxon>Lachnospirales</taxon>
        <taxon>Lachnospiraceae</taxon>
        <taxon>Parablautia</taxon>
    </lineage>
</organism>
<dbReference type="InterPro" id="IPR003141">
    <property type="entry name" value="Pol/His_phosphatase_N"/>
</dbReference>
<evidence type="ECO:0000256" key="8">
    <source>
        <dbReference type="RuleBase" id="RU366003"/>
    </source>
</evidence>
<comment type="pathway">
    <text evidence="1 8">Amino-acid biosynthesis; L-histidine biosynthesis; L-histidine from 5-phospho-alpha-D-ribose 1-diphosphate: step 8/9.</text>
</comment>
<keyword evidence="11" id="KW-1185">Reference proteome</keyword>
<comment type="similarity">
    <text evidence="2 8">Belongs to the PHP hydrolase family. HisK subfamily.</text>
</comment>
<dbReference type="PANTHER" id="PTHR21039">
    <property type="entry name" value="HISTIDINOL PHOSPHATASE-RELATED"/>
    <property type="match status" value="1"/>
</dbReference>
<evidence type="ECO:0000256" key="2">
    <source>
        <dbReference type="ARBA" id="ARBA00009152"/>
    </source>
</evidence>
<dbReference type="AlphaFoldDB" id="A0A3A9AF33"/>
<dbReference type="Pfam" id="PF02811">
    <property type="entry name" value="PHP"/>
    <property type="match status" value="1"/>
</dbReference>
<dbReference type="Proteomes" id="UP000280696">
    <property type="component" value="Unassembled WGS sequence"/>
</dbReference>
<dbReference type="EC" id="3.1.3.15" evidence="3 8"/>
<dbReference type="SMART" id="SM00481">
    <property type="entry name" value="POLIIIAc"/>
    <property type="match status" value="1"/>
</dbReference>
<keyword evidence="5 8" id="KW-0378">Hydrolase</keyword>
<dbReference type="InterPro" id="IPR004013">
    <property type="entry name" value="PHP_dom"/>
</dbReference>
<evidence type="ECO:0000313" key="11">
    <source>
        <dbReference type="Proteomes" id="UP000280696"/>
    </source>
</evidence>
<sequence length="272" mass="31386">MAIKADLHLHTSFSGDSTAPMEEMILAGIARGLETMCITEHMDPDYVYANPEEEGTFELNTDSYLYELIRCKEKYAGKIKLLFGVELGVQPHIRRRLALYAKSYDFDFIIASSHLCNQRDPYYPDFYKGRSDEEAYREYFTSVLDNLKAFENYDVYGHLDYVVRYGKAKDDNYCYDMYKDIFDRILKTLIAKGKGLEVNTGAIGYQLKELNPCTEILKRYKELGGEIVTIGSDAHAPEDIARGFDRAGEILCQCGFKYYAVFENRLPEFHRL</sequence>
<comment type="caution">
    <text evidence="10">The sequence shown here is derived from an EMBL/GenBank/DDBJ whole genome shotgun (WGS) entry which is preliminary data.</text>
</comment>
<evidence type="ECO:0000256" key="5">
    <source>
        <dbReference type="ARBA" id="ARBA00022801"/>
    </source>
</evidence>
<dbReference type="OrthoDB" id="9775255at2"/>